<dbReference type="EMBL" id="CADEPI010000588">
    <property type="protein sequence ID" value="CAB3387549.1"/>
    <property type="molecule type" value="Genomic_DNA"/>
</dbReference>
<keyword evidence="3" id="KW-1185">Reference proteome</keyword>
<sequence>MASRTRILSRLISPARTDLLRGMVSQAKSPSGGPSSSIPNVQGLSAKCLKVPNEPVGPGAKKDGAYKNPEYYCYNDTSYFEAEIEMAKYRIPQPSNKK</sequence>
<feature type="region of interest" description="Disordered" evidence="1">
    <location>
        <begin position="22"/>
        <end position="41"/>
    </location>
</feature>
<evidence type="ECO:0000313" key="3">
    <source>
        <dbReference type="Proteomes" id="UP000494165"/>
    </source>
</evidence>
<dbReference type="GO" id="GO:0005739">
    <property type="term" value="C:mitochondrion"/>
    <property type="evidence" value="ECO:0007669"/>
    <property type="project" value="InterPro"/>
</dbReference>
<organism evidence="2 3">
    <name type="scientific">Cloeon dipterum</name>
    <dbReference type="NCBI Taxonomy" id="197152"/>
    <lineage>
        <taxon>Eukaryota</taxon>
        <taxon>Metazoa</taxon>
        <taxon>Ecdysozoa</taxon>
        <taxon>Arthropoda</taxon>
        <taxon>Hexapoda</taxon>
        <taxon>Insecta</taxon>
        <taxon>Pterygota</taxon>
        <taxon>Palaeoptera</taxon>
        <taxon>Ephemeroptera</taxon>
        <taxon>Pisciforma</taxon>
        <taxon>Baetidae</taxon>
        <taxon>Cloeon</taxon>
    </lineage>
</organism>
<comment type="caution">
    <text evidence="2">The sequence shown here is derived from an EMBL/GenBank/DDBJ whole genome shotgun (WGS) entry which is preliminary data.</text>
</comment>
<dbReference type="Proteomes" id="UP000494165">
    <property type="component" value="Unassembled WGS sequence"/>
</dbReference>
<dbReference type="InterPro" id="IPR026193">
    <property type="entry name" value="NDUFV3"/>
</dbReference>
<reference evidence="2 3" key="1">
    <citation type="submission" date="2020-04" db="EMBL/GenBank/DDBJ databases">
        <authorList>
            <person name="Alioto T."/>
            <person name="Alioto T."/>
            <person name="Gomez Garrido J."/>
        </authorList>
    </citation>
    <scope>NUCLEOTIDE SEQUENCE [LARGE SCALE GENOMIC DNA]</scope>
</reference>
<gene>
    <name evidence="2" type="ORF">CLODIP_2_CD09546</name>
</gene>
<name>A0A8S1E4S3_9INSE</name>
<dbReference type="AlphaFoldDB" id="A0A8S1E4S3"/>
<dbReference type="GO" id="GO:0045271">
    <property type="term" value="C:respiratory chain complex I"/>
    <property type="evidence" value="ECO:0007669"/>
    <property type="project" value="InterPro"/>
</dbReference>
<accession>A0A8S1E4S3</accession>
<dbReference type="OrthoDB" id="6161911at2759"/>
<dbReference type="Pfam" id="PF15880">
    <property type="entry name" value="NDUFV3"/>
    <property type="match status" value="1"/>
</dbReference>
<evidence type="ECO:0000256" key="1">
    <source>
        <dbReference type="SAM" id="MobiDB-lite"/>
    </source>
</evidence>
<proteinExistence type="predicted"/>
<protein>
    <recommendedName>
        <fullName evidence="4">NADH dehydrogenase [ubiquinone] flavoprotein 3, mitochondrial</fullName>
    </recommendedName>
</protein>
<evidence type="ECO:0000313" key="2">
    <source>
        <dbReference type="EMBL" id="CAB3387549.1"/>
    </source>
</evidence>
<evidence type="ECO:0008006" key="4">
    <source>
        <dbReference type="Google" id="ProtNLM"/>
    </source>
</evidence>